<comment type="caution">
    <text evidence="1">The sequence shown here is derived from an EMBL/GenBank/DDBJ whole genome shotgun (WGS) entry which is preliminary data.</text>
</comment>
<organism evidence="1 2">
    <name type="scientific">Paenibacillus paeoniae</name>
    <dbReference type="NCBI Taxonomy" id="2292705"/>
    <lineage>
        <taxon>Bacteria</taxon>
        <taxon>Bacillati</taxon>
        <taxon>Bacillota</taxon>
        <taxon>Bacilli</taxon>
        <taxon>Bacillales</taxon>
        <taxon>Paenibacillaceae</taxon>
        <taxon>Paenibacillus</taxon>
    </lineage>
</organism>
<dbReference type="Proteomes" id="UP000261905">
    <property type="component" value="Unassembled WGS sequence"/>
</dbReference>
<evidence type="ECO:0000313" key="1">
    <source>
        <dbReference type="EMBL" id="REK76675.1"/>
    </source>
</evidence>
<evidence type="ECO:0000313" key="2">
    <source>
        <dbReference type="Proteomes" id="UP000261905"/>
    </source>
</evidence>
<name>A0A371PL25_9BACL</name>
<accession>A0A371PL25</accession>
<sequence>MVCSCLHLIGLNKNLWRFGKWFDVDRRQYEAKANFHTNAQEEMDYPGWDDLMKLTFDEIMSDEHRNEQDTQLNSILSVMGLDHEVEQVRMYCEDHLVALRILAEAGSSYLNAGKDMLKDDPDPLIVNELNHIPSKS</sequence>
<dbReference type="AlphaFoldDB" id="A0A371PL25"/>
<proteinExistence type="predicted"/>
<protein>
    <submittedName>
        <fullName evidence="1">Uncharacterized protein</fullName>
    </submittedName>
</protein>
<dbReference type="EMBL" id="QUBQ01000001">
    <property type="protein sequence ID" value="REK76675.1"/>
    <property type="molecule type" value="Genomic_DNA"/>
</dbReference>
<reference evidence="1 2" key="1">
    <citation type="submission" date="2018-08" db="EMBL/GenBank/DDBJ databases">
        <title>Paenibacillus sp. M4BSY-1, whole genome shotgun sequence.</title>
        <authorList>
            <person name="Tuo L."/>
        </authorList>
    </citation>
    <scope>NUCLEOTIDE SEQUENCE [LARGE SCALE GENOMIC DNA]</scope>
    <source>
        <strain evidence="1 2">M4BSY-1</strain>
    </source>
</reference>
<keyword evidence="2" id="KW-1185">Reference proteome</keyword>
<gene>
    <name evidence="1" type="ORF">DX130_06460</name>
</gene>